<dbReference type="PANTHER" id="PTHR37292:SF2">
    <property type="entry name" value="DUF262 DOMAIN-CONTAINING PROTEIN"/>
    <property type="match status" value="1"/>
</dbReference>
<evidence type="ECO:0000313" key="3">
    <source>
        <dbReference type="Proteomes" id="UP000318695"/>
    </source>
</evidence>
<name>A0A502JLI0_HAEHA</name>
<dbReference type="EMBL" id="SDPI01000015">
    <property type="protein sequence ID" value="TPH00462.1"/>
    <property type="molecule type" value="Genomic_DNA"/>
</dbReference>
<organism evidence="2 3">
    <name type="scientific">Haemophilus haemolyticus</name>
    <dbReference type="NCBI Taxonomy" id="726"/>
    <lineage>
        <taxon>Bacteria</taxon>
        <taxon>Pseudomonadati</taxon>
        <taxon>Pseudomonadota</taxon>
        <taxon>Gammaproteobacteria</taxon>
        <taxon>Pasteurellales</taxon>
        <taxon>Pasteurellaceae</taxon>
        <taxon>Haemophilus</taxon>
    </lineage>
</organism>
<feature type="domain" description="GmrSD restriction endonucleases N-terminal" evidence="1">
    <location>
        <begin position="9"/>
        <end position="254"/>
    </location>
</feature>
<dbReference type="PANTHER" id="PTHR37292">
    <property type="entry name" value="VNG6097C"/>
    <property type="match status" value="1"/>
</dbReference>
<dbReference type="RefSeq" id="WP_139989617.1">
    <property type="nucleotide sequence ID" value="NZ_SDPI01000015.1"/>
</dbReference>
<dbReference type="Pfam" id="PF03235">
    <property type="entry name" value="GmrSD_N"/>
    <property type="match status" value="1"/>
</dbReference>
<gene>
    <name evidence="2" type="ORF">EUX54_04515</name>
</gene>
<accession>A0A502JLI0</accession>
<dbReference type="AlphaFoldDB" id="A0A502JLI0"/>
<comment type="caution">
    <text evidence="2">The sequence shown here is derived from an EMBL/GenBank/DDBJ whole genome shotgun (WGS) entry which is preliminary data.</text>
</comment>
<evidence type="ECO:0000313" key="2">
    <source>
        <dbReference type="EMBL" id="TPH00462.1"/>
    </source>
</evidence>
<reference evidence="2 3" key="1">
    <citation type="submission" date="2019-01" db="EMBL/GenBank/DDBJ databases">
        <title>Comparative genomic analysis identifies haemin-independent Haemophilus haemolyticus: a formal re-classification of Haemophilus intermedius.</title>
        <authorList>
            <person name="Harris T.M."/>
            <person name="Price E.P."/>
            <person name="Sarovich D.S."/>
            <person name="Norskov-Lauritsen N."/>
            <person name="Beissbarth J."/>
            <person name="Chang A.B."/>
            <person name="Smith-Vaughan H.C."/>
        </authorList>
    </citation>
    <scope>NUCLEOTIDE SEQUENCE [LARGE SCALE GENOMIC DNA]</scope>
    <source>
        <strain evidence="2 3">CCUG 30218</strain>
    </source>
</reference>
<dbReference type="Proteomes" id="UP000318695">
    <property type="component" value="Unassembled WGS sequence"/>
</dbReference>
<sequence>MANWKTYRISDVINEIDEGKYVLPVIQRSLVWTEEKMELLFDTLLKGDSFSGVIAIKEEKGKMPLFNYRRFSKTGELVNSKEIDKLEQTQFFIIDGQQRLQTFYMGLMGSLNGKYLYFDLYSNYLSQYEFKFEKDKSSLPSSSKDDGRSLSRHLWYEAGTLLNKLKDTNDEEQVADELIDDFDIKDELERDHIKKNIKAFYKNIISSDSLGVSIVNINKTRPDLENRQRIVELFRRLNDGGTKLSSFDLVASILKGFDWRMEGFLREILSQYDDIGLTQDNLIKLIFILQDNHNKEMANIEDSDANFAILNKEKIESSLYATKQFLKHSKLYDYYKDGSRSFIPLFFIAYHLFHKKLELDEIKSYFNNFETGNFDYIPMKSWLYHSLLNGVFRSRGAGWVSYKTGIRKLLSVIKDFKNEEFPVKDLFDVYIQHPLNFDLNYSKESLNNLDSSFVYYLMYDRKESLRVNDVDHIMPKFILQSYNYSWDKINSISNYQLLDYSTNRGNKNSSSFNDWINNKDNVKDKKQYVKIHLIPDDESLWLEKEFEKFIDKRAELIIEKISSYL</sequence>
<evidence type="ECO:0000259" key="1">
    <source>
        <dbReference type="Pfam" id="PF03235"/>
    </source>
</evidence>
<protein>
    <submittedName>
        <fullName evidence="2">DUF262 domain-containing protein</fullName>
    </submittedName>
</protein>
<proteinExistence type="predicted"/>
<dbReference type="InterPro" id="IPR004919">
    <property type="entry name" value="GmrSD_N"/>
</dbReference>